<organism evidence="2 3">
    <name type="scientific">Glossina brevipalpis</name>
    <dbReference type="NCBI Taxonomy" id="37001"/>
    <lineage>
        <taxon>Eukaryota</taxon>
        <taxon>Metazoa</taxon>
        <taxon>Ecdysozoa</taxon>
        <taxon>Arthropoda</taxon>
        <taxon>Hexapoda</taxon>
        <taxon>Insecta</taxon>
        <taxon>Pterygota</taxon>
        <taxon>Neoptera</taxon>
        <taxon>Endopterygota</taxon>
        <taxon>Diptera</taxon>
        <taxon>Brachycera</taxon>
        <taxon>Muscomorpha</taxon>
        <taxon>Hippoboscoidea</taxon>
        <taxon>Glossinidae</taxon>
        <taxon>Glossina</taxon>
    </lineage>
</organism>
<keyword evidence="3" id="KW-1185">Reference proteome</keyword>
<protein>
    <submittedName>
        <fullName evidence="2">Uncharacterized protein</fullName>
    </submittedName>
</protein>
<feature type="signal peptide" evidence="1">
    <location>
        <begin position="1"/>
        <end position="16"/>
    </location>
</feature>
<dbReference type="AlphaFoldDB" id="A0A1A9X0K6"/>
<dbReference type="InterPro" id="IPR007614">
    <property type="entry name" value="Retinin_C"/>
</dbReference>
<dbReference type="STRING" id="37001.A0A1A9X0K6"/>
<accession>A0A1A9X0K6</accession>
<dbReference type="PANTHER" id="PTHR34931">
    <property type="entry name" value="FI02976P-RELATED"/>
    <property type="match status" value="1"/>
</dbReference>
<keyword evidence="1" id="KW-0732">Signal</keyword>
<dbReference type="Pfam" id="PF04527">
    <property type="entry name" value="Retinin_C"/>
    <property type="match status" value="1"/>
</dbReference>
<reference evidence="3" key="1">
    <citation type="submission" date="2014-03" db="EMBL/GenBank/DDBJ databases">
        <authorList>
            <person name="Aksoy S."/>
            <person name="Warren W."/>
            <person name="Wilson R.K."/>
        </authorList>
    </citation>
    <scope>NUCLEOTIDE SEQUENCE [LARGE SCALE GENOMIC DNA]</scope>
    <source>
        <strain evidence="3">IAEA</strain>
    </source>
</reference>
<reference evidence="2" key="2">
    <citation type="submission" date="2020-05" db="UniProtKB">
        <authorList>
            <consortium name="EnsemblMetazoa"/>
        </authorList>
    </citation>
    <scope>IDENTIFICATION</scope>
    <source>
        <strain evidence="2">IAEA</strain>
    </source>
</reference>
<dbReference type="EnsemblMetazoa" id="GBRI039746-RA">
    <property type="protein sequence ID" value="GBRI039746-PA"/>
    <property type="gene ID" value="GBRI039746"/>
</dbReference>
<proteinExistence type="predicted"/>
<evidence type="ECO:0000256" key="1">
    <source>
        <dbReference type="SAM" id="SignalP"/>
    </source>
</evidence>
<name>A0A1A9X0K6_9MUSC</name>
<feature type="chain" id="PRO_5008400889" evidence="1">
    <location>
        <begin position="17"/>
        <end position="122"/>
    </location>
</feature>
<evidence type="ECO:0000313" key="3">
    <source>
        <dbReference type="Proteomes" id="UP000091820"/>
    </source>
</evidence>
<dbReference type="VEuPathDB" id="VectorBase:GBRI039746"/>
<sequence length="122" mass="12334">MFKLVVLSVLVAVAAAAPGYLGHSSLLFSAPATTVVHEPAFAKVGAIVKSFPTAVSHSSISQVHSSAHVVTPIVAPVLKTTAVVHSAPVLKTYAAVAPAPAPAPLHFAGPALSYGHGWAPSW</sequence>
<dbReference type="Proteomes" id="UP000091820">
    <property type="component" value="Unassembled WGS sequence"/>
</dbReference>
<dbReference type="PANTHER" id="PTHR34931:SF3">
    <property type="entry name" value="FI02976P-RELATED"/>
    <property type="match status" value="1"/>
</dbReference>
<evidence type="ECO:0000313" key="2">
    <source>
        <dbReference type="EnsemblMetazoa" id="GBRI039746-PA"/>
    </source>
</evidence>